<dbReference type="RefSeq" id="WP_112159017.1">
    <property type="nucleotide sequence ID" value="NZ_QKRX01000005.1"/>
</dbReference>
<dbReference type="PANTHER" id="PTHR38774:SF1">
    <property type="entry name" value="CYTOPLASMIC PROTEIN"/>
    <property type="match status" value="1"/>
</dbReference>
<evidence type="ECO:0000313" key="1">
    <source>
        <dbReference type="EMBL" id="RAU18377.1"/>
    </source>
</evidence>
<dbReference type="InterPro" id="IPR009659">
    <property type="entry name" value="DUF1249"/>
</dbReference>
<keyword evidence="2" id="KW-1185">Reference proteome</keyword>
<gene>
    <name evidence="1" type="ORF">DN062_09115</name>
</gene>
<protein>
    <submittedName>
        <fullName evidence="1">DUF1249 domain-containing protein</fullName>
    </submittedName>
</protein>
<dbReference type="OrthoDB" id="9793663at2"/>
<proteinExistence type="predicted"/>
<reference evidence="1 2" key="1">
    <citation type="submission" date="2018-06" db="EMBL/GenBank/DDBJ databases">
        <title>Nitrincola tibetense sp. nov., isolated from Lake XuguoCo on Tibetan Plateau.</title>
        <authorList>
            <person name="Xing P."/>
        </authorList>
    </citation>
    <scope>NUCLEOTIDE SEQUENCE [LARGE SCALE GENOMIC DNA]</scope>
    <source>
        <strain evidence="2">xg18</strain>
    </source>
</reference>
<comment type="caution">
    <text evidence="1">The sequence shown here is derived from an EMBL/GenBank/DDBJ whole genome shotgun (WGS) entry which is preliminary data.</text>
</comment>
<dbReference type="PANTHER" id="PTHR38774">
    <property type="entry name" value="CYTOPLASMIC PROTEIN-RELATED"/>
    <property type="match status" value="1"/>
</dbReference>
<evidence type="ECO:0000313" key="2">
    <source>
        <dbReference type="Proteomes" id="UP000250744"/>
    </source>
</evidence>
<name>A0A364NNB7_9GAMM</name>
<organism evidence="1 2">
    <name type="scientific">Nitrincola tibetensis</name>
    <dbReference type="NCBI Taxonomy" id="2219697"/>
    <lineage>
        <taxon>Bacteria</taxon>
        <taxon>Pseudomonadati</taxon>
        <taxon>Pseudomonadota</taxon>
        <taxon>Gammaproteobacteria</taxon>
        <taxon>Oceanospirillales</taxon>
        <taxon>Oceanospirillaceae</taxon>
        <taxon>Nitrincola</taxon>
    </lineage>
</organism>
<dbReference type="Pfam" id="PF06853">
    <property type="entry name" value="DUF1249"/>
    <property type="match status" value="1"/>
</dbReference>
<dbReference type="AlphaFoldDB" id="A0A364NNB7"/>
<dbReference type="EMBL" id="QKRX01000005">
    <property type="protein sequence ID" value="RAU18377.1"/>
    <property type="molecule type" value="Genomic_DNA"/>
</dbReference>
<sequence length="147" mass="17479">MKRKYVPDLTRQMAVCQANYARLQKLLPKAGEHPIREFRVVWHEKQVLVRLHIDEEFRYTSSVVMTHIHEPYSPWLESPQLVIRLYHDALMAEVICARRRKQLSGVYGYPNRNMHQPDEKIQLNLFLGEWLNQCLNHGHQLEVALPE</sequence>
<accession>A0A364NNB7</accession>
<dbReference type="Proteomes" id="UP000250744">
    <property type="component" value="Unassembled WGS sequence"/>
</dbReference>